<dbReference type="SUPFAM" id="SSF53335">
    <property type="entry name" value="S-adenosyl-L-methionine-dependent methyltransferases"/>
    <property type="match status" value="1"/>
</dbReference>
<name>A0A347ZPP9_9CHLR</name>
<dbReference type="OrthoDB" id="9811589at2"/>
<dbReference type="Gene3D" id="2.20.25.110">
    <property type="entry name" value="S-adenosyl-L-methionine-dependent methyltransferases"/>
    <property type="match status" value="1"/>
</dbReference>
<organism evidence="3 4">
    <name type="scientific">Pelolinea submarina</name>
    <dbReference type="NCBI Taxonomy" id="913107"/>
    <lineage>
        <taxon>Bacteria</taxon>
        <taxon>Bacillati</taxon>
        <taxon>Chloroflexota</taxon>
        <taxon>Anaerolineae</taxon>
        <taxon>Anaerolineales</taxon>
        <taxon>Anaerolineaceae</taxon>
        <taxon>Pelolinea</taxon>
    </lineage>
</organism>
<dbReference type="InterPro" id="IPR029063">
    <property type="entry name" value="SAM-dependent_MTases_sf"/>
</dbReference>
<reference evidence="3 4" key="1">
    <citation type="submission" date="2018-08" db="EMBL/GenBank/DDBJ databases">
        <title>Genomic Encyclopedia of Type Strains, Phase IV (KMG-IV): sequencing the most valuable type-strain genomes for metagenomic binning, comparative biology and taxonomic classification.</title>
        <authorList>
            <person name="Goeker M."/>
        </authorList>
    </citation>
    <scope>NUCLEOTIDE SEQUENCE [LARGE SCALE GENOMIC DNA]</scope>
    <source>
        <strain evidence="3 4">DSM 23923</strain>
    </source>
</reference>
<keyword evidence="3" id="KW-0489">Methyltransferase</keyword>
<accession>A0A347ZPP9</accession>
<dbReference type="InterPro" id="IPR041698">
    <property type="entry name" value="Methyltransf_25"/>
</dbReference>
<dbReference type="Pfam" id="PF13649">
    <property type="entry name" value="Methyltransf_25"/>
    <property type="match status" value="1"/>
</dbReference>
<dbReference type="AlphaFoldDB" id="A0A347ZPP9"/>
<dbReference type="GO" id="GO:0008168">
    <property type="term" value="F:methyltransferase activity"/>
    <property type="evidence" value="ECO:0007669"/>
    <property type="project" value="UniProtKB-KW"/>
</dbReference>
<dbReference type="Proteomes" id="UP000256388">
    <property type="component" value="Unassembled WGS sequence"/>
</dbReference>
<keyword evidence="1 3" id="KW-0808">Transferase</keyword>
<evidence type="ECO:0000313" key="3">
    <source>
        <dbReference type="EMBL" id="REG04705.1"/>
    </source>
</evidence>
<dbReference type="EMBL" id="QUMS01000006">
    <property type="protein sequence ID" value="REG04705.1"/>
    <property type="molecule type" value="Genomic_DNA"/>
</dbReference>
<dbReference type="GO" id="GO:0032259">
    <property type="term" value="P:methylation"/>
    <property type="evidence" value="ECO:0007669"/>
    <property type="project" value="UniProtKB-KW"/>
</dbReference>
<evidence type="ECO:0000313" key="4">
    <source>
        <dbReference type="Proteomes" id="UP000256388"/>
    </source>
</evidence>
<proteinExistence type="predicted"/>
<sequence length="264" mass="30227">MNKEVYDEFSQDYDRFVNWQPRLAIEIPFLQKYLRLAETHLDRRARILDMACGSGMHAIELAKQGFTVCGADLSPKMIEKASENARAAGVKVNFRESSFGNLKADLMNEPEFPYDMITSLGNALPHLLSTELIQTTLWDMANCLNSGGYLIFQNRNFDAVLEHKERWIEPQGRSEGEKEWIFLRFYDFDHDGLLTFNIMRLIRDGKTGWQQRISSTRLYPLKRDVLTGLLEDSGFSDIACFGSMYGEDFLPGSSENLVVVARKA</sequence>
<dbReference type="CDD" id="cd02440">
    <property type="entry name" value="AdoMet_MTases"/>
    <property type="match status" value="1"/>
</dbReference>
<feature type="domain" description="Methyltransferase" evidence="2">
    <location>
        <begin position="47"/>
        <end position="148"/>
    </location>
</feature>
<keyword evidence="4" id="KW-1185">Reference proteome</keyword>
<dbReference type="Gene3D" id="3.40.50.150">
    <property type="entry name" value="Vaccinia Virus protein VP39"/>
    <property type="match status" value="1"/>
</dbReference>
<dbReference type="PANTHER" id="PTHR43861">
    <property type="entry name" value="TRANS-ACONITATE 2-METHYLTRANSFERASE-RELATED"/>
    <property type="match status" value="1"/>
</dbReference>
<evidence type="ECO:0000256" key="1">
    <source>
        <dbReference type="ARBA" id="ARBA00022679"/>
    </source>
</evidence>
<protein>
    <submittedName>
        <fullName evidence="3">Methyltransferase family protein</fullName>
    </submittedName>
</protein>
<gene>
    <name evidence="3" type="ORF">DFR64_3054</name>
</gene>
<evidence type="ECO:0000259" key="2">
    <source>
        <dbReference type="Pfam" id="PF13649"/>
    </source>
</evidence>
<dbReference type="RefSeq" id="WP_116226299.1">
    <property type="nucleotide sequence ID" value="NZ_AP018437.1"/>
</dbReference>
<comment type="caution">
    <text evidence="3">The sequence shown here is derived from an EMBL/GenBank/DDBJ whole genome shotgun (WGS) entry which is preliminary data.</text>
</comment>